<feature type="binding site" evidence="12">
    <location>
        <begin position="95"/>
        <end position="99"/>
    </location>
    <ligand>
        <name>(6S)-NADPHX</name>
        <dbReference type="ChEBI" id="CHEBI:64076"/>
    </ligand>
</feature>
<comment type="caution">
    <text evidence="16">The sequence shown here is derived from an EMBL/GenBank/DDBJ whole genome shotgun (WGS) entry which is preliminary data.</text>
</comment>
<evidence type="ECO:0000256" key="7">
    <source>
        <dbReference type="ARBA" id="ARBA00023239"/>
    </source>
</evidence>
<proteinExistence type="inferred from homology"/>
<keyword evidence="6 11" id="KW-0520">NAD</keyword>
<feature type="region of interest" description="Disordered" evidence="13">
    <location>
        <begin position="404"/>
        <end position="423"/>
    </location>
</feature>
<evidence type="ECO:0000256" key="10">
    <source>
        <dbReference type="ARBA" id="ARBA00049209"/>
    </source>
</evidence>
<feature type="region of interest" description="Disordered" evidence="13">
    <location>
        <begin position="157"/>
        <end position="177"/>
    </location>
</feature>
<keyword evidence="17" id="KW-1185">Reference proteome</keyword>
<feature type="region of interest" description="Disordered" evidence="13">
    <location>
        <begin position="286"/>
        <end position="318"/>
    </location>
</feature>
<feature type="binding site" evidence="11">
    <location>
        <position position="539"/>
    </location>
    <ligand>
        <name>(6S)-NADPHX</name>
        <dbReference type="ChEBI" id="CHEBI:64076"/>
    </ligand>
</feature>
<feature type="compositionally biased region" description="Acidic residues" evidence="13">
    <location>
        <begin position="442"/>
        <end position="452"/>
    </location>
</feature>
<name>E7RVJ3_9BURK</name>
<dbReference type="InterPro" id="IPR029056">
    <property type="entry name" value="Ribokinase-like"/>
</dbReference>
<dbReference type="GO" id="GO:0046872">
    <property type="term" value="F:metal ion binding"/>
    <property type="evidence" value="ECO:0007669"/>
    <property type="project" value="UniProtKB-KW"/>
</dbReference>
<comment type="similarity">
    <text evidence="12">Belongs to the NnrE/AIBP family.</text>
</comment>
<sequence>METSAGWHTVNIKTSCFGTMKTRSITAAVRPALLQTPAWVLDLATIRRLEGRWLDETEPGELMACAGAAVARVAMAMWKNLPAHAPVILLVGPGNNGGDALVAGRILRRAGLAVWAAGMPGLDTTPPEAEDARAAWEAWRADGQVIHGFEQVADWLWPDGDAPDDEQDDDDGDVPPAEPALIIDGLFGIGLARPLAGRVAELVRLVNRARVPVLAIDVPSGLDADRGAPVGDAEAPVMQARQTVTMIADKPGLHTGAGLRHAGRVWVAPLSDLPLEAELAALEAADGPADAGEWRDVPTEAETDPDDGHNFDDSGMDDAGADAPCPADEDSFPHDLPGVLLTAPLAAALLPARARDAHKGNGGDVLVVGGRLGMAGAARLAAQGAAGAGAGRVWIAVEEEDCPQTGATEESGSLRPEDDAEDKQALVADAGARDADASVAAPEDEADDEAETPPDASGKARQPVDPLHPEIMRFVWDADAALPGAAPVLVVGCGLGQDEKAQQWLEHALASQAPLVIDADALGLLTEAPEAPCSILTPHPLEAARLLGVSVADVQADRPACARALAARFEAVAVLKGAGTVVAAPDGRLAINTSGHPVLATAGTGDVLAGTIAALLAGLLRAGCPPDEAAWQAACAGVWLHGRAGECLARRQGPRGVPAGALPGQYPGIMGSLSIPSYGKVRS</sequence>
<feature type="binding site" evidence="12">
    <location>
        <position position="96"/>
    </location>
    <ligand>
        <name>K(+)</name>
        <dbReference type="ChEBI" id="CHEBI:29103"/>
    </ligand>
</feature>
<dbReference type="Pfam" id="PF01256">
    <property type="entry name" value="Carb_kinase"/>
    <property type="match status" value="1"/>
</dbReference>
<evidence type="ECO:0000256" key="8">
    <source>
        <dbReference type="ARBA" id="ARBA00025153"/>
    </source>
</evidence>
<evidence type="ECO:0000256" key="2">
    <source>
        <dbReference type="ARBA" id="ARBA00009524"/>
    </source>
</evidence>
<dbReference type="GO" id="GO:0110051">
    <property type="term" value="P:metabolite repair"/>
    <property type="evidence" value="ECO:0007669"/>
    <property type="project" value="TreeGrafter"/>
</dbReference>
<dbReference type="InterPro" id="IPR036652">
    <property type="entry name" value="YjeF_N_dom_sf"/>
</dbReference>
<dbReference type="EC" id="4.2.1.136" evidence="11"/>
<dbReference type="InterPro" id="IPR000631">
    <property type="entry name" value="CARKD"/>
</dbReference>
<keyword evidence="4 11" id="KW-0067">ATP-binding</keyword>
<evidence type="ECO:0000256" key="4">
    <source>
        <dbReference type="ARBA" id="ARBA00022840"/>
    </source>
</evidence>
<evidence type="ECO:0000256" key="13">
    <source>
        <dbReference type="SAM" id="MobiDB-lite"/>
    </source>
</evidence>
<evidence type="ECO:0000259" key="15">
    <source>
        <dbReference type="PROSITE" id="PS51385"/>
    </source>
</evidence>
<dbReference type="HOGENOM" id="CLU_024853_4_3_4"/>
<feature type="binding site" evidence="11">
    <location>
        <position position="605"/>
    </location>
    <ligand>
        <name>AMP</name>
        <dbReference type="ChEBI" id="CHEBI:456215"/>
    </ligand>
</feature>
<comment type="catalytic activity">
    <reaction evidence="12">
        <text>(6R)-NADPHX = (6S)-NADPHX</text>
        <dbReference type="Rhea" id="RHEA:32227"/>
        <dbReference type="ChEBI" id="CHEBI:64076"/>
        <dbReference type="ChEBI" id="CHEBI:64077"/>
        <dbReference type="EC" id="5.1.99.6"/>
    </reaction>
</comment>
<dbReference type="PROSITE" id="PS01050">
    <property type="entry name" value="YJEF_C_2"/>
    <property type="match status" value="1"/>
</dbReference>
<comment type="catalytic activity">
    <reaction evidence="10 11">
        <text>(6S)-NADPHX + ADP = AMP + phosphate + NADPH + H(+)</text>
        <dbReference type="Rhea" id="RHEA:32235"/>
        <dbReference type="ChEBI" id="CHEBI:15378"/>
        <dbReference type="ChEBI" id="CHEBI:43474"/>
        <dbReference type="ChEBI" id="CHEBI:57783"/>
        <dbReference type="ChEBI" id="CHEBI:64076"/>
        <dbReference type="ChEBI" id="CHEBI:456215"/>
        <dbReference type="ChEBI" id="CHEBI:456216"/>
        <dbReference type="EC" id="4.2.1.136"/>
    </reaction>
</comment>
<comment type="similarity">
    <text evidence="11">Belongs to the NnrD/CARKD family.</text>
</comment>
<comment type="caution">
    <text evidence="12">Lacks conserved residue(s) required for the propagation of feature annotation.</text>
</comment>
<feature type="binding site" evidence="11">
    <location>
        <position position="606"/>
    </location>
    <ligand>
        <name>(6S)-NADPHX</name>
        <dbReference type="ChEBI" id="CHEBI:64076"/>
    </ligand>
</feature>
<comment type="cofactor">
    <cofactor evidence="12">
        <name>K(+)</name>
        <dbReference type="ChEBI" id="CHEBI:29103"/>
    </cofactor>
    <text evidence="12">Binds 1 potassium ion per subunit.</text>
</comment>
<dbReference type="HAMAP" id="MF_01965">
    <property type="entry name" value="NADHX_dehydratase"/>
    <property type="match status" value="1"/>
</dbReference>
<dbReference type="SUPFAM" id="SSF64153">
    <property type="entry name" value="YjeF N-terminal domain-like"/>
    <property type="match status" value="1"/>
</dbReference>
<dbReference type="EC" id="5.1.99.6" evidence="12"/>
<dbReference type="Proteomes" id="UP000011021">
    <property type="component" value="Unassembled WGS sequence"/>
</dbReference>
<dbReference type="GO" id="GO:0052855">
    <property type="term" value="F:ADP-dependent NAD(P)H-hydrate dehydratase activity"/>
    <property type="evidence" value="ECO:0007669"/>
    <property type="project" value="UniProtKB-UniRule"/>
</dbReference>
<keyword evidence="3 11" id="KW-0547">Nucleotide-binding</keyword>
<comment type="catalytic activity">
    <reaction evidence="12">
        <text>(6R)-NADHX = (6S)-NADHX</text>
        <dbReference type="Rhea" id="RHEA:32215"/>
        <dbReference type="ChEBI" id="CHEBI:64074"/>
        <dbReference type="ChEBI" id="CHEBI:64075"/>
        <dbReference type="EC" id="5.1.99.6"/>
    </reaction>
</comment>
<reference evidence="16 17" key="1">
    <citation type="submission" date="2010-12" db="EMBL/GenBank/DDBJ databases">
        <authorList>
            <person name="Muzny D."/>
            <person name="Qin X."/>
            <person name="Deng J."/>
            <person name="Jiang H."/>
            <person name="Liu Y."/>
            <person name="Qu J."/>
            <person name="Song X.-Z."/>
            <person name="Zhang L."/>
            <person name="Thornton R."/>
            <person name="Coyle M."/>
            <person name="Francisco L."/>
            <person name="Jackson L."/>
            <person name="Javaid M."/>
            <person name="Korchina V."/>
            <person name="Kovar C."/>
            <person name="Mata R."/>
            <person name="Mathew T."/>
            <person name="Ngo R."/>
            <person name="Nguyen L."/>
            <person name="Nguyen N."/>
            <person name="Okwuonu G."/>
            <person name="Ongeri F."/>
            <person name="Pham C."/>
            <person name="Simmons D."/>
            <person name="Wilczek-Boney K."/>
            <person name="Hale W."/>
            <person name="Jakkamsetti A."/>
            <person name="Pham P."/>
            <person name="Ruth R."/>
            <person name="San Lucas F."/>
            <person name="Warren J."/>
            <person name="Zhang J."/>
            <person name="Zhao Z."/>
            <person name="Zhou C."/>
            <person name="Zhu D."/>
            <person name="Lee S."/>
            <person name="Bess C."/>
            <person name="Blankenburg K."/>
            <person name="Forbes L."/>
            <person name="Fu Q."/>
            <person name="Gubbala S."/>
            <person name="Hirani K."/>
            <person name="Jayaseelan J.C."/>
            <person name="Lara F."/>
            <person name="Munidasa M."/>
            <person name="Palculict T."/>
            <person name="Patil S."/>
            <person name="Pu L.-L."/>
            <person name="Saada N."/>
            <person name="Tang L."/>
            <person name="Weissenberger G."/>
            <person name="Zhu Y."/>
            <person name="Hemphill L."/>
            <person name="Shang Y."/>
            <person name="Youmans B."/>
            <person name="Ayvaz T."/>
            <person name="Ross M."/>
            <person name="Santibanez J."/>
            <person name="Aqrawi P."/>
            <person name="Gross S."/>
            <person name="Joshi V."/>
            <person name="Fowler G."/>
            <person name="Nazareth L."/>
            <person name="Reid J."/>
            <person name="Worley K."/>
            <person name="Petrosino J."/>
            <person name="Highlander S."/>
            <person name="Gibbs R."/>
        </authorList>
    </citation>
    <scope>NUCLEOTIDE SEQUENCE [LARGE SCALE GENOMIC DNA]</scope>
    <source>
        <strain evidence="16 17">ATCC 51599</strain>
    </source>
</reference>
<dbReference type="GO" id="GO:0052856">
    <property type="term" value="F:NAD(P)HX epimerase activity"/>
    <property type="evidence" value="ECO:0007669"/>
    <property type="project" value="UniProtKB-UniRule"/>
</dbReference>
<evidence type="ECO:0000259" key="14">
    <source>
        <dbReference type="PROSITE" id="PS51383"/>
    </source>
</evidence>
<dbReference type="eggNOG" id="COG0063">
    <property type="taxonomic scope" value="Bacteria"/>
</dbReference>
<dbReference type="PROSITE" id="PS51385">
    <property type="entry name" value="YJEF_N"/>
    <property type="match status" value="1"/>
</dbReference>
<feature type="domain" description="YjeF N-terminal" evidence="15">
    <location>
        <begin position="46"/>
        <end position="278"/>
    </location>
</feature>
<dbReference type="SUPFAM" id="SSF53613">
    <property type="entry name" value="Ribokinase-like"/>
    <property type="match status" value="1"/>
</dbReference>
<comment type="catalytic activity">
    <reaction evidence="9 11">
        <text>(6S)-NADHX + ADP = AMP + phosphate + NADH + H(+)</text>
        <dbReference type="Rhea" id="RHEA:32223"/>
        <dbReference type="ChEBI" id="CHEBI:15378"/>
        <dbReference type="ChEBI" id="CHEBI:43474"/>
        <dbReference type="ChEBI" id="CHEBI:57945"/>
        <dbReference type="ChEBI" id="CHEBI:64074"/>
        <dbReference type="ChEBI" id="CHEBI:456215"/>
        <dbReference type="ChEBI" id="CHEBI:456216"/>
        <dbReference type="EC" id="4.2.1.136"/>
    </reaction>
</comment>
<dbReference type="eggNOG" id="COG0062">
    <property type="taxonomic scope" value="Bacteria"/>
</dbReference>
<keyword evidence="12" id="KW-0630">Potassium</keyword>
<feature type="compositionally biased region" description="Acidic residues" evidence="13">
    <location>
        <begin position="161"/>
        <end position="173"/>
    </location>
</feature>
<feature type="binding site" evidence="12">
    <location>
        <begin position="188"/>
        <end position="194"/>
    </location>
    <ligand>
        <name>(6S)-NADPHX</name>
        <dbReference type="ChEBI" id="CHEBI:64076"/>
    </ligand>
</feature>
<dbReference type="Gene3D" id="3.40.50.10260">
    <property type="entry name" value="YjeF N-terminal domain"/>
    <property type="match status" value="1"/>
</dbReference>
<feature type="binding site" evidence="12">
    <location>
        <position position="184"/>
    </location>
    <ligand>
        <name>K(+)</name>
        <dbReference type="ChEBI" id="CHEBI:29103"/>
    </ligand>
</feature>
<feature type="binding site" evidence="12">
    <location>
        <position position="217"/>
    </location>
    <ligand>
        <name>(6S)-NADPHX</name>
        <dbReference type="ChEBI" id="CHEBI:64076"/>
    </ligand>
</feature>
<dbReference type="NCBIfam" id="TIGR00196">
    <property type="entry name" value="yjeF_cterm"/>
    <property type="match status" value="1"/>
</dbReference>
<dbReference type="CDD" id="cd01171">
    <property type="entry name" value="YXKO-related"/>
    <property type="match status" value="1"/>
</dbReference>
<evidence type="ECO:0000313" key="17">
    <source>
        <dbReference type="Proteomes" id="UP000011021"/>
    </source>
</evidence>
<feature type="region of interest" description="Disordered" evidence="13">
    <location>
        <begin position="430"/>
        <end position="464"/>
    </location>
</feature>
<accession>E7RVJ3</accession>
<comment type="function">
    <text evidence="11">Catalyzes the dehydration of the S-form of NAD(P)HX at the expense of ADP, which is converted to AMP. Together with NAD(P)HX epimerase, which catalyzes the epimerization of the S- and R-forms, the enzyme allows the repair of both epimers of NAD(P)HX, a damaged form of NAD(P)H that is a result of enzymatic or heat-dependent hydration.</text>
</comment>
<evidence type="ECO:0000256" key="11">
    <source>
        <dbReference type="HAMAP-Rule" id="MF_01965"/>
    </source>
</evidence>
<evidence type="ECO:0000313" key="16">
    <source>
        <dbReference type="EMBL" id="EFV95797.1"/>
    </source>
</evidence>
<feature type="binding site" evidence="11">
    <location>
        <position position="494"/>
    </location>
    <ligand>
        <name>(6S)-NADPHX</name>
        <dbReference type="ChEBI" id="CHEBI:64076"/>
    </ligand>
</feature>
<dbReference type="PANTHER" id="PTHR12592">
    <property type="entry name" value="ATP-DEPENDENT (S)-NAD(P)H-HYDRATE DEHYDRATASE FAMILY MEMBER"/>
    <property type="match status" value="1"/>
</dbReference>
<comment type="similarity">
    <text evidence="2">In the C-terminal section; belongs to the NnrD/CARKD family.</text>
</comment>
<protein>
    <recommendedName>
        <fullName evidence="11 12">Multifunctional fusion protein</fullName>
    </recommendedName>
    <domain>
        <recommendedName>
            <fullName evidence="11">ADP-dependent (S)-NAD(P)H-hydrate dehydratase</fullName>
            <ecNumber evidence="11">4.2.1.136</ecNumber>
        </recommendedName>
        <alternativeName>
            <fullName evidence="11">ADP-dependent NAD(P)HX dehydratase</fullName>
        </alternativeName>
    </domain>
    <domain>
        <recommendedName>
            <fullName evidence="12">NAD(P)H-hydrate epimerase</fullName>
            <ecNumber evidence="12">5.1.99.6</ecNumber>
        </recommendedName>
        <alternativeName>
            <fullName evidence="12">NAD(P)HX epimerase</fullName>
        </alternativeName>
    </domain>
</protein>
<keyword evidence="7 11" id="KW-0456">Lyase</keyword>
<dbReference type="GO" id="GO:0005524">
    <property type="term" value="F:ATP binding"/>
    <property type="evidence" value="ECO:0007669"/>
    <property type="project" value="UniProtKB-KW"/>
</dbReference>
<gene>
    <name evidence="11" type="primary">nnrD</name>
    <name evidence="12" type="synonym">nnrE</name>
    <name evidence="16" type="ORF">HMPREF0551_0705</name>
</gene>
<feature type="domain" description="YjeF C-terminal" evidence="14">
    <location>
        <begin position="342"/>
        <end position="673"/>
    </location>
</feature>
<feature type="binding site" evidence="11">
    <location>
        <position position="377"/>
    </location>
    <ligand>
        <name>(6S)-NADPHX</name>
        <dbReference type="ChEBI" id="CHEBI:64076"/>
    </ligand>
</feature>
<evidence type="ECO:0000256" key="12">
    <source>
        <dbReference type="HAMAP-Rule" id="MF_01966"/>
    </source>
</evidence>
<keyword evidence="12" id="KW-0413">Isomerase</keyword>
<dbReference type="PANTHER" id="PTHR12592:SF0">
    <property type="entry name" value="ATP-DEPENDENT (S)-NAD(P)H-HYDRATE DEHYDRATASE"/>
    <property type="match status" value="1"/>
</dbReference>
<comment type="similarity">
    <text evidence="1">In the N-terminal section; belongs to the NnrE/AIBP family.</text>
</comment>
<feature type="binding site" evidence="12">
    <location>
        <position position="220"/>
    </location>
    <ligand>
        <name>K(+)</name>
        <dbReference type="ChEBI" id="CHEBI:29103"/>
    </ligand>
</feature>
<dbReference type="InterPro" id="IPR017953">
    <property type="entry name" value="Carbohydrate_kinase_pred_CS"/>
</dbReference>
<keyword evidence="5 11" id="KW-0521">NADP</keyword>
<dbReference type="InterPro" id="IPR004443">
    <property type="entry name" value="YjeF_N_dom"/>
</dbReference>
<comment type="function">
    <text evidence="8">Bifunctional enzyme that catalyzes the epimerization of the S- and R-forms of NAD(P)HX and the dehydration of the S-form of NAD(P)HX at the expense of ADP, which is converted to AMP. This allows the repair of both epimers of NAD(P)HX, a damaged form of NAD(P)H that is a result of enzymatic or heat-dependent hydration.</text>
</comment>
<organism evidence="16 17">
    <name type="scientific">Lautropia mirabilis ATCC 51599</name>
    <dbReference type="NCBI Taxonomy" id="887898"/>
    <lineage>
        <taxon>Bacteria</taxon>
        <taxon>Pseudomonadati</taxon>
        <taxon>Pseudomonadota</taxon>
        <taxon>Betaproteobacteria</taxon>
        <taxon>Burkholderiales</taxon>
        <taxon>Burkholderiaceae</taxon>
        <taxon>Lautropia</taxon>
    </lineage>
</organism>
<dbReference type="PROSITE" id="PS51383">
    <property type="entry name" value="YJEF_C_3"/>
    <property type="match status" value="1"/>
</dbReference>
<evidence type="ECO:0000256" key="9">
    <source>
        <dbReference type="ARBA" id="ARBA00048238"/>
    </source>
</evidence>
<evidence type="ECO:0000256" key="1">
    <source>
        <dbReference type="ARBA" id="ARBA00006001"/>
    </source>
</evidence>
<evidence type="ECO:0000256" key="6">
    <source>
        <dbReference type="ARBA" id="ARBA00023027"/>
    </source>
</evidence>
<dbReference type="Pfam" id="PF03853">
    <property type="entry name" value="YjeF_N"/>
    <property type="match status" value="1"/>
</dbReference>
<dbReference type="STRING" id="887898.HMPREF0551_0705"/>
<comment type="cofactor">
    <cofactor evidence="11">
        <name>Mg(2+)</name>
        <dbReference type="ChEBI" id="CHEBI:18420"/>
    </cofactor>
</comment>
<evidence type="ECO:0000256" key="3">
    <source>
        <dbReference type="ARBA" id="ARBA00022741"/>
    </source>
</evidence>
<comment type="function">
    <text evidence="12">Catalyzes the epimerization of the S- and R-forms of NAD(P)HX, a damaged form of NAD(P)H that is a result of enzymatic or heat-dependent hydration. This is a prerequisite for the S-specific NAD(P)H-hydrate dehydratase to allow the repair of both epimers of NAD(P)HX.</text>
</comment>
<dbReference type="EMBL" id="AEQP01000002">
    <property type="protein sequence ID" value="EFV95797.1"/>
    <property type="molecule type" value="Genomic_DNA"/>
</dbReference>
<keyword evidence="12" id="KW-0479">Metal-binding</keyword>
<comment type="subunit">
    <text evidence="11">Homotetramer.</text>
</comment>
<dbReference type="AlphaFoldDB" id="E7RVJ3"/>
<evidence type="ECO:0000256" key="5">
    <source>
        <dbReference type="ARBA" id="ARBA00022857"/>
    </source>
</evidence>
<feature type="binding site" evidence="11">
    <location>
        <begin position="576"/>
        <end position="580"/>
    </location>
    <ligand>
        <name>AMP</name>
        <dbReference type="ChEBI" id="CHEBI:456215"/>
    </ligand>
</feature>
<dbReference type="HAMAP" id="MF_01966">
    <property type="entry name" value="NADHX_epimerase"/>
    <property type="match status" value="1"/>
</dbReference>
<dbReference type="Gene3D" id="3.40.1190.20">
    <property type="match status" value="2"/>
</dbReference>
<dbReference type="GO" id="GO:0046496">
    <property type="term" value="P:nicotinamide nucleotide metabolic process"/>
    <property type="evidence" value="ECO:0007669"/>
    <property type="project" value="UniProtKB-UniRule"/>
</dbReference>